<protein>
    <submittedName>
        <fullName evidence="1">Uncharacterized protein</fullName>
    </submittedName>
</protein>
<evidence type="ECO:0000313" key="2">
    <source>
        <dbReference type="Proteomes" id="UP000194141"/>
    </source>
</evidence>
<dbReference type="EMBL" id="MDSU01000018">
    <property type="protein sequence ID" value="OSS41611.1"/>
    <property type="molecule type" value="Genomic_DNA"/>
</dbReference>
<reference evidence="1 2" key="1">
    <citation type="journal article" date="2017" name="Front. Microbiol.">
        <title>Genome Sequence of Desulfurella amilsii Strain TR1 and Comparative Genomics of Desulfurellaceae Family.</title>
        <authorList>
            <person name="Florentino A.P."/>
            <person name="Stams A.J."/>
            <person name="Sanchez-Andrea I."/>
        </authorList>
    </citation>
    <scope>NUCLEOTIDE SEQUENCE [LARGE SCALE GENOMIC DNA]</scope>
    <source>
        <strain evidence="1 2">TR1</strain>
    </source>
</reference>
<dbReference type="STRING" id="1562698.DESAMIL20_1164"/>
<comment type="caution">
    <text evidence="1">The sequence shown here is derived from an EMBL/GenBank/DDBJ whole genome shotgun (WGS) entry which is preliminary data.</text>
</comment>
<gene>
    <name evidence="1" type="ORF">DESAMIL20_1164</name>
</gene>
<dbReference type="Proteomes" id="UP000194141">
    <property type="component" value="Unassembled WGS sequence"/>
</dbReference>
<sequence length="40" mass="4646">MIDSIDRSIWALEKPKVAKRFICKKRLFFGGFCQKVVKTG</sequence>
<accession>A0A1X4XVQ5</accession>
<proteinExistence type="predicted"/>
<name>A0A1X4XVQ5_9BACT</name>
<evidence type="ECO:0000313" key="1">
    <source>
        <dbReference type="EMBL" id="OSS41611.1"/>
    </source>
</evidence>
<dbReference type="AlphaFoldDB" id="A0A1X4XVQ5"/>
<keyword evidence="2" id="KW-1185">Reference proteome</keyword>
<organism evidence="1 2">
    <name type="scientific">Desulfurella amilsii</name>
    <dbReference type="NCBI Taxonomy" id="1562698"/>
    <lineage>
        <taxon>Bacteria</taxon>
        <taxon>Pseudomonadati</taxon>
        <taxon>Campylobacterota</taxon>
        <taxon>Desulfurellia</taxon>
        <taxon>Desulfurellales</taxon>
        <taxon>Desulfurellaceae</taxon>
        <taxon>Desulfurella</taxon>
    </lineage>
</organism>